<evidence type="ECO:0000313" key="1">
    <source>
        <dbReference type="EMBL" id="MBX48748.1"/>
    </source>
</evidence>
<dbReference type="AlphaFoldDB" id="A0A2P2P1W2"/>
<accession>A0A2P2P1W2</accession>
<sequence length="66" mass="7507">MLLARSTTQTLTHISSTLLRASALLSRLTREARLHHHHHRYLEPPSPKRYGGSFISFLKRGKSGDL</sequence>
<name>A0A2P2P1W2_RHIMU</name>
<dbReference type="EMBL" id="GGEC01068264">
    <property type="protein sequence ID" value="MBX48748.1"/>
    <property type="molecule type" value="Transcribed_RNA"/>
</dbReference>
<proteinExistence type="predicted"/>
<protein>
    <submittedName>
        <fullName evidence="1">Uncharacterized protein MANES_11G131400</fullName>
    </submittedName>
</protein>
<organism evidence="1">
    <name type="scientific">Rhizophora mucronata</name>
    <name type="common">Asiatic mangrove</name>
    <dbReference type="NCBI Taxonomy" id="61149"/>
    <lineage>
        <taxon>Eukaryota</taxon>
        <taxon>Viridiplantae</taxon>
        <taxon>Streptophyta</taxon>
        <taxon>Embryophyta</taxon>
        <taxon>Tracheophyta</taxon>
        <taxon>Spermatophyta</taxon>
        <taxon>Magnoliopsida</taxon>
        <taxon>eudicotyledons</taxon>
        <taxon>Gunneridae</taxon>
        <taxon>Pentapetalae</taxon>
        <taxon>rosids</taxon>
        <taxon>fabids</taxon>
        <taxon>Malpighiales</taxon>
        <taxon>Rhizophoraceae</taxon>
        <taxon>Rhizophora</taxon>
    </lineage>
</organism>
<reference evidence="1" key="1">
    <citation type="submission" date="2018-02" db="EMBL/GenBank/DDBJ databases">
        <title>Rhizophora mucronata_Transcriptome.</title>
        <authorList>
            <person name="Meera S.P."/>
            <person name="Sreeshan A."/>
            <person name="Augustine A."/>
        </authorList>
    </citation>
    <scope>NUCLEOTIDE SEQUENCE</scope>
    <source>
        <tissue evidence="1">Leaf</tissue>
    </source>
</reference>